<organism evidence="1 2">
    <name type="scientific">Lipomyces kononenkoae</name>
    <name type="common">Yeast</name>
    <dbReference type="NCBI Taxonomy" id="34357"/>
    <lineage>
        <taxon>Eukaryota</taxon>
        <taxon>Fungi</taxon>
        <taxon>Dikarya</taxon>
        <taxon>Ascomycota</taxon>
        <taxon>Saccharomycotina</taxon>
        <taxon>Lipomycetes</taxon>
        <taxon>Lipomycetales</taxon>
        <taxon>Lipomycetaceae</taxon>
        <taxon>Lipomyces</taxon>
    </lineage>
</organism>
<reference evidence="2" key="1">
    <citation type="journal article" date="2024" name="Front. Bioeng. Biotechnol.">
        <title>Genome-scale model development and genomic sequencing of the oleaginous clade Lipomyces.</title>
        <authorList>
            <person name="Czajka J.J."/>
            <person name="Han Y."/>
            <person name="Kim J."/>
            <person name="Mondo S.J."/>
            <person name="Hofstad B.A."/>
            <person name="Robles A."/>
            <person name="Haridas S."/>
            <person name="Riley R."/>
            <person name="LaButti K."/>
            <person name="Pangilinan J."/>
            <person name="Andreopoulos W."/>
            <person name="Lipzen A."/>
            <person name="Yan J."/>
            <person name="Wang M."/>
            <person name="Ng V."/>
            <person name="Grigoriev I.V."/>
            <person name="Spatafora J.W."/>
            <person name="Magnuson J.K."/>
            <person name="Baker S.E."/>
            <person name="Pomraning K.R."/>
        </authorList>
    </citation>
    <scope>NUCLEOTIDE SEQUENCE [LARGE SCALE GENOMIC DNA]</scope>
    <source>
        <strain evidence="2">CBS 7786</strain>
    </source>
</reference>
<proteinExistence type="predicted"/>
<name>A0ACC3T2R4_LIPKO</name>
<accession>A0ACC3T2R4</accession>
<gene>
    <name evidence="1" type="ORF">V1525DRAFT_342731</name>
</gene>
<dbReference type="EMBL" id="MU971362">
    <property type="protein sequence ID" value="KAK9237921.1"/>
    <property type="molecule type" value="Genomic_DNA"/>
</dbReference>
<sequence>MSEGTADFTASVPAVAGDVFAIPISDSITAGALQSDSEALQSADTDNVLAADSQTGDSAGIASDSEHLKPENVTTEEIAESRAAIDDSNVEADNNSLEFVEVTSDIGAKEAVKILPVEDLESEVELSSVSAEVVTEAPIATDATNLETTTIKIGQEGSEKQQLFPDDSKLFADDTDNSNVRSKSTAEVSSTSTVIPNAESIHSPSSALSTTYLSSGIPVDKLTTTSDLPQARLSPMRRIHSVPESSRPASVASNSTSADDSFASVDSQAAEPSDELATSQDLPPELISMADRFIESIHQITATANLSPDKLSELFQNFYVTIQDKASAVLRRNTLRRTYEVQMMSFEEIAKKKKERKQKEVQKLLYEDLVEKMVCEACYNEIFMFQGSDDEAKDSTLSSKIAALKLINIGMEHLGVPELKDIDIELCKMVDKHSPKEKLALLISAHKQIVDVLSRLTKTDGQDAHSGADFVLPTLIFSVIQADPPHIASNLEFIQRFRTAKTINGETAYCLTNFEAVVAFLETVDLATLKVDPGEIQALAARPLSSPTVSNPLAASPRSSINFVSSSPTTKSSDGEPSEQVAVLPSPLLPAGDGRRPANPPTRSSSLPAAGMGISQPFNNNMSMAQQKMDSSSKRVSFYPSDIAASAVNTADSGIKSLGSTFESSYKFLFGGRGGNGNASVAQKPVQMKGTANPAALEKRTQEVLQSSSALISAYTDGSKRESGIASPPPYPGTGSERTVPSSDLPSTGFSSTSRPRSLYVDDSNGSQASGSGFPNPIKRVGSNESTKTTRTSTGDEDGGRRSIFSNMRNFGRGALSKEVAIDPEILKSLPKIAPPLQKFDHIDNAAQLRLGDVDELMKDYKRLVEYLKSISAFEERL</sequence>
<dbReference type="Proteomes" id="UP001433508">
    <property type="component" value="Unassembled WGS sequence"/>
</dbReference>
<protein>
    <submittedName>
        <fullName evidence="1">Uncharacterized protein</fullName>
    </submittedName>
</protein>
<evidence type="ECO:0000313" key="1">
    <source>
        <dbReference type="EMBL" id="KAK9237921.1"/>
    </source>
</evidence>
<comment type="caution">
    <text evidence="1">The sequence shown here is derived from an EMBL/GenBank/DDBJ whole genome shotgun (WGS) entry which is preliminary data.</text>
</comment>
<evidence type="ECO:0000313" key="2">
    <source>
        <dbReference type="Proteomes" id="UP001433508"/>
    </source>
</evidence>
<keyword evidence="2" id="KW-1185">Reference proteome</keyword>